<dbReference type="PIRSF" id="PIRSF036428">
    <property type="entry name" value="CobL"/>
    <property type="match status" value="1"/>
</dbReference>
<gene>
    <name evidence="8" type="primary">cbiE</name>
    <name evidence="8" type="ORF">OS242_04810</name>
</gene>
<dbReference type="Gene3D" id="3.30.950.10">
    <property type="entry name" value="Methyltransferase, Cobalt-precorrin-4 Transmethylase, Domain 2"/>
    <property type="match status" value="1"/>
</dbReference>
<evidence type="ECO:0000256" key="2">
    <source>
        <dbReference type="ARBA" id="ARBA00022573"/>
    </source>
</evidence>
<evidence type="ECO:0000313" key="8">
    <source>
        <dbReference type="EMBL" id="MCX7569273.1"/>
    </source>
</evidence>
<dbReference type="InterPro" id="IPR035996">
    <property type="entry name" value="4pyrrol_Methylase_sf"/>
</dbReference>
<dbReference type="Gene3D" id="3.40.50.150">
    <property type="entry name" value="Vaccinia Virus protein VP39"/>
    <property type="match status" value="1"/>
</dbReference>
<dbReference type="SUPFAM" id="SSF53335">
    <property type="entry name" value="S-adenosyl-L-methionine-dependent methyltransferases"/>
    <property type="match status" value="1"/>
</dbReference>
<evidence type="ECO:0000313" key="9">
    <source>
        <dbReference type="Proteomes" id="UP001208017"/>
    </source>
</evidence>
<keyword evidence="5" id="KW-0949">S-adenosyl-L-methionine</keyword>
<keyword evidence="3" id="KW-0489">Methyltransferase</keyword>
<dbReference type="InterPro" id="IPR012818">
    <property type="entry name" value="CbiE"/>
</dbReference>
<feature type="domain" description="Tetrapyrrole methylase" evidence="6">
    <location>
        <begin position="5"/>
        <end position="191"/>
    </location>
</feature>
<accession>A0ABT3WZX2</accession>
<dbReference type="InterPro" id="IPR029063">
    <property type="entry name" value="SAM-dependent_MTases_sf"/>
</dbReference>
<keyword evidence="2" id="KW-0169">Cobalamin biosynthesis</keyword>
<dbReference type="InterPro" id="IPR000878">
    <property type="entry name" value="4pyrrol_Mease"/>
</dbReference>
<dbReference type="SUPFAM" id="SSF53790">
    <property type="entry name" value="Tetrapyrrole methylase"/>
    <property type="match status" value="1"/>
</dbReference>
<dbReference type="CDD" id="cd02440">
    <property type="entry name" value="AdoMet_MTases"/>
    <property type="match status" value="1"/>
</dbReference>
<sequence length="412" mass="45422">MQNEIHVIGIGDDGAAGLFPHLLAVIERANVLVGGERHLEFFPLFAGEKVTITGKLTELTERLIEERSTGRNVVVLASGDPLFYGIGSYLASKVAGVVIHPHLSSIQLAFARLGLGWQDAYIHSLHGKSIKGLAQRIDGREKVAMLTDHQNTPSVIACYLLHYGMTEYRMFIAENLGGAEERCRLLELEEAAEIECSPLNVVVLVRKKEAKVRRWALGIDDEEFAQRKPDKGLITKREVRVLSISELQLKRDSIVWDIGTCTGSVAIEAAKVASEGHVYGIEKNEADLENARENGRRYRADLTLLHGKAPAGLDEWPDPDAVFIGGSGGEMGEVLRICSERLREGGRVVLNAATIETLYEATQTFAALGMKTRVTQLQVARSKPVLHLTRFEGLNPIWIITAWNAKAEEETE</sequence>
<comment type="pathway">
    <text evidence="1">Cofactor biosynthesis; adenosylcobalamin biosynthesis.</text>
</comment>
<dbReference type="InterPro" id="IPR014008">
    <property type="entry name" value="Cbl_synth_MTase_CbiT"/>
</dbReference>
<dbReference type="InterPro" id="IPR025714">
    <property type="entry name" value="Methyltranfer_dom"/>
</dbReference>
<evidence type="ECO:0000259" key="7">
    <source>
        <dbReference type="Pfam" id="PF13847"/>
    </source>
</evidence>
<evidence type="ECO:0000256" key="5">
    <source>
        <dbReference type="ARBA" id="ARBA00022691"/>
    </source>
</evidence>
<dbReference type="InterPro" id="IPR050714">
    <property type="entry name" value="Cobalamin_biosynth_MTase"/>
</dbReference>
<dbReference type="Pfam" id="PF13847">
    <property type="entry name" value="Methyltransf_31"/>
    <property type="match status" value="1"/>
</dbReference>
<proteinExistence type="predicted"/>
<evidence type="ECO:0000259" key="6">
    <source>
        <dbReference type="Pfam" id="PF00590"/>
    </source>
</evidence>
<keyword evidence="4" id="KW-0808">Transferase</keyword>
<dbReference type="NCBIfam" id="TIGR02467">
    <property type="entry name" value="CbiE"/>
    <property type="match status" value="1"/>
</dbReference>
<comment type="caution">
    <text evidence="8">The sequence shown here is derived from an EMBL/GenBank/DDBJ whole genome shotgun (WGS) entry which is preliminary data.</text>
</comment>
<reference evidence="8 9" key="1">
    <citation type="submission" date="2022-11" db="EMBL/GenBank/DDBJ databases">
        <title>Study of microbial diversity in lake waters.</title>
        <authorList>
            <person name="Zhang J."/>
        </authorList>
    </citation>
    <scope>NUCLEOTIDE SEQUENCE [LARGE SCALE GENOMIC DNA]</scope>
    <source>
        <strain evidence="8 9">DT12</strain>
    </source>
</reference>
<dbReference type="NCBIfam" id="TIGR02469">
    <property type="entry name" value="CbiT"/>
    <property type="match status" value="1"/>
</dbReference>
<evidence type="ECO:0000256" key="4">
    <source>
        <dbReference type="ARBA" id="ARBA00022679"/>
    </source>
</evidence>
<dbReference type="PANTHER" id="PTHR43182:SF1">
    <property type="entry name" value="COBALT-PRECORRIN-7 C(5)-METHYLTRANSFERASE"/>
    <property type="match status" value="1"/>
</dbReference>
<dbReference type="EMBL" id="JAPMLT010000002">
    <property type="protein sequence ID" value="MCX7569273.1"/>
    <property type="molecule type" value="Genomic_DNA"/>
</dbReference>
<keyword evidence="9" id="KW-1185">Reference proteome</keyword>
<dbReference type="Pfam" id="PF00590">
    <property type="entry name" value="TP_methylase"/>
    <property type="match status" value="1"/>
</dbReference>
<protein>
    <submittedName>
        <fullName evidence="8">Precorrin-6y C5,15-methyltransferase (Decarboxylating) subunit CbiE</fullName>
    </submittedName>
</protein>
<dbReference type="InterPro" id="IPR006365">
    <property type="entry name" value="Cbl_synth_CobL"/>
</dbReference>
<dbReference type="CDD" id="cd11644">
    <property type="entry name" value="Precorrin-6Y-MT"/>
    <property type="match status" value="1"/>
</dbReference>
<feature type="domain" description="Methyltransferase" evidence="7">
    <location>
        <begin position="251"/>
        <end position="297"/>
    </location>
</feature>
<organism evidence="8 9">
    <name type="scientific">Tumebacillus lacus</name>
    <dbReference type="NCBI Taxonomy" id="2995335"/>
    <lineage>
        <taxon>Bacteria</taxon>
        <taxon>Bacillati</taxon>
        <taxon>Bacillota</taxon>
        <taxon>Bacilli</taxon>
        <taxon>Bacillales</taxon>
        <taxon>Alicyclobacillaceae</taxon>
        <taxon>Tumebacillus</taxon>
    </lineage>
</organism>
<evidence type="ECO:0000256" key="3">
    <source>
        <dbReference type="ARBA" id="ARBA00022603"/>
    </source>
</evidence>
<dbReference type="Gene3D" id="3.40.1010.10">
    <property type="entry name" value="Cobalt-precorrin-4 Transmethylase, Domain 1"/>
    <property type="match status" value="1"/>
</dbReference>
<dbReference type="InterPro" id="IPR014777">
    <property type="entry name" value="4pyrrole_Mease_sub1"/>
</dbReference>
<dbReference type="InterPro" id="IPR014776">
    <property type="entry name" value="4pyrrole_Mease_sub2"/>
</dbReference>
<name>A0ABT3WZX2_9BACL</name>
<dbReference type="Proteomes" id="UP001208017">
    <property type="component" value="Unassembled WGS sequence"/>
</dbReference>
<evidence type="ECO:0000256" key="1">
    <source>
        <dbReference type="ARBA" id="ARBA00004953"/>
    </source>
</evidence>
<dbReference type="PANTHER" id="PTHR43182">
    <property type="entry name" value="COBALT-PRECORRIN-6B C(15)-METHYLTRANSFERASE (DECARBOXYLATING)"/>
    <property type="match status" value="1"/>
</dbReference>